<evidence type="ECO:0000256" key="1">
    <source>
        <dbReference type="ARBA" id="ARBA00004776"/>
    </source>
</evidence>
<dbReference type="AlphaFoldDB" id="A0A937RGE3"/>
<evidence type="ECO:0000313" key="7">
    <source>
        <dbReference type="EMBL" id="MBL7626904.1"/>
    </source>
</evidence>
<dbReference type="GO" id="GO:0016757">
    <property type="term" value="F:glycosyltransferase activity"/>
    <property type="evidence" value="ECO:0007669"/>
    <property type="project" value="UniProtKB-KW"/>
</dbReference>
<comment type="similarity">
    <text evidence="2">Belongs to the glycosyltransferase 2 family.</text>
</comment>
<name>A0A937RGE3_9ACTN</name>
<keyword evidence="8" id="KW-1185">Reference proteome</keyword>
<evidence type="ECO:0000256" key="3">
    <source>
        <dbReference type="ARBA" id="ARBA00022676"/>
    </source>
</evidence>
<dbReference type="RefSeq" id="WP_203006670.1">
    <property type="nucleotide sequence ID" value="NZ_JADWYU010000101.1"/>
</dbReference>
<dbReference type="Proteomes" id="UP000604475">
    <property type="component" value="Unassembled WGS sequence"/>
</dbReference>
<dbReference type="Gene3D" id="3.90.550.10">
    <property type="entry name" value="Spore Coat Polysaccharide Biosynthesis Protein SpsA, Chain A"/>
    <property type="match status" value="2"/>
</dbReference>
<reference evidence="7" key="1">
    <citation type="submission" date="2020-12" db="EMBL/GenBank/DDBJ databases">
        <title>Genomic characterization of non-nitrogen-fixing Frankia strains.</title>
        <authorList>
            <person name="Carlos-Shanley C."/>
            <person name="Guerra T."/>
            <person name="Hahn D."/>
        </authorList>
    </citation>
    <scope>NUCLEOTIDE SEQUENCE</scope>
    <source>
        <strain evidence="7">CN6</strain>
    </source>
</reference>
<evidence type="ECO:0000259" key="6">
    <source>
        <dbReference type="Pfam" id="PF00535"/>
    </source>
</evidence>
<dbReference type="PANTHER" id="PTHR43179:SF12">
    <property type="entry name" value="GALACTOFURANOSYLTRANSFERASE GLFT2"/>
    <property type="match status" value="1"/>
</dbReference>
<evidence type="ECO:0000313" key="8">
    <source>
        <dbReference type="Proteomes" id="UP000604475"/>
    </source>
</evidence>
<dbReference type="EMBL" id="JAEACQ010000152">
    <property type="protein sequence ID" value="MBL7626904.1"/>
    <property type="molecule type" value="Genomic_DNA"/>
</dbReference>
<accession>A0A937RGE3</accession>
<comment type="pathway">
    <text evidence="1">Cell wall biogenesis; cell wall polysaccharide biosynthesis.</text>
</comment>
<sequence>MTHTDIEPRGAVTVSTRTAPDRTSPRASRTGSADQGETRGPAVPALGDTDGGRPGSGWGDRPLVTIVIVNWNGAHLLPPCLDAVAKQNTAFGFQTWVVDNASSDNSRALLAERYPWVRVIESPANLGFAGGNNLALHQVNTTYAVLLNNDAVPEPDWLANLLAPFDQPGGDKLGAVTGKVVFLPRFLRLRLETPTFSPGPHDPRSLGVRISSVTVNGREVLREVLWEKLTFGAEGPPTAPFFWTRGSGELLVPVPESGQVRLGLTWAAETAKTVMLSWDGHSGPADGGPGWAAADGGAARFAALPVAGTESNTVSVTIDDTAPRVDVINNVGGIVLRDGYGADRGYQEVDTGQFSNPEEVFTACGNGMAMRTALGHDLGWFDDDFFLYYEDTDLSWRIRSRGYSIRYVPGAVLRHVHSASSVEWSPLFVFHTDRNRLLMLTKDATLPLAVSAVARYPVTTLSIAVRTLRQAWRSRSRPAVRPTLLRLKVIGSYLRLFPTMAARRREIGRTASERRRSLQDWLVAR</sequence>
<dbReference type="Pfam" id="PF00535">
    <property type="entry name" value="Glycos_transf_2"/>
    <property type="match status" value="1"/>
</dbReference>
<dbReference type="CDD" id="cd04186">
    <property type="entry name" value="GT_2_like_c"/>
    <property type="match status" value="1"/>
</dbReference>
<evidence type="ECO:0000256" key="2">
    <source>
        <dbReference type="ARBA" id="ARBA00006739"/>
    </source>
</evidence>
<dbReference type="InterPro" id="IPR029044">
    <property type="entry name" value="Nucleotide-diphossugar_trans"/>
</dbReference>
<evidence type="ECO:0000256" key="4">
    <source>
        <dbReference type="ARBA" id="ARBA00022679"/>
    </source>
</evidence>
<protein>
    <submittedName>
        <fullName evidence="7">Glycosyltransferase</fullName>
    </submittedName>
</protein>
<proteinExistence type="inferred from homology"/>
<organism evidence="7 8">
    <name type="scientific">Frankia nepalensis</name>
    <dbReference type="NCBI Taxonomy" id="1836974"/>
    <lineage>
        <taxon>Bacteria</taxon>
        <taxon>Bacillati</taxon>
        <taxon>Actinomycetota</taxon>
        <taxon>Actinomycetes</taxon>
        <taxon>Frankiales</taxon>
        <taxon>Frankiaceae</taxon>
        <taxon>Frankia</taxon>
    </lineage>
</organism>
<dbReference type="SUPFAM" id="SSF53448">
    <property type="entry name" value="Nucleotide-diphospho-sugar transferases"/>
    <property type="match status" value="1"/>
</dbReference>
<feature type="region of interest" description="Disordered" evidence="5">
    <location>
        <begin position="1"/>
        <end position="57"/>
    </location>
</feature>
<gene>
    <name evidence="7" type="ORF">I7412_06930</name>
</gene>
<keyword evidence="4" id="KW-0808">Transferase</keyword>
<feature type="domain" description="Glycosyltransferase 2-like" evidence="6">
    <location>
        <begin position="65"/>
        <end position="171"/>
    </location>
</feature>
<keyword evidence="3" id="KW-0328">Glycosyltransferase</keyword>
<comment type="caution">
    <text evidence="7">The sequence shown here is derived from an EMBL/GenBank/DDBJ whole genome shotgun (WGS) entry which is preliminary data.</text>
</comment>
<evidence type="ECO:0000256" key="5">
    <source>
        <dbReference type="SAM" id="MobiDB-lite"/>
    </source>
</evidence>
<feature type="compositionally biased region" description="Polar residues" evidence="5">
    <location>
        <begin position="25"/>
        <end position="35"/>
    </location>
</feature>
<dbReference type="InterPro" id="IPR001173">
    <property type="entry name" value="Glyco_trans_2-like"/>
</dbReference>
<dbReference type="PANTHER" id="PTHR43179">
    <property type="entry name" value="RHAMNOSYLTRANSFERASE WBBL"/>
    <property type="match status" value="1"/>
</dbReference>